<gene>
    <name evidence="4" type="ORF">TPR58_19565</name>
</gene>
<feature type="chain" id="PRO_5047103703" evidence="2">
    <location>
        <begin position="21"/>
        <end position="440"/>
    </location>
</feature>
<dbReference type="InterPro" id="IPR012338">
    <property type="entry name" value="Beta-lactam/transpept-like"/>
</dbReference>
<evidence type="ECO:0000256" key="2">
    <source>
        <dbReference type="SAM" id="SignalP"/>
    </source>
</evidence>
<feature type="signal peptide" evidence="2">
    <location>
        <begin position="1"/>
        <end position="20"/>
    </location>
</feature>
<dbReference type="Pfam" id="PF13354">
    <property type="entry name" value="Beta-lactamase2"/>
    <property type="match status" value="1"/>
</dbReference>
<dbReference type="Gene3D" id="3.40.710.10">
    <property type="entry name" value="DD-peptidase/beta-lactamase superfamily"/>
    <property type="match status" value="1"/>
</dbReference>
<sequence length="440" mass="46546">MLTRLLACTIAFAAPLAALAQTPPQVSPAVEASAPLEARIGELAQILAGKGDYDAYFAPAFRSQIPKEKFAQINAQIAATAGPMIRIESITPRTPWVADVTIGFRDAIGTVRISVAATEPHQVDGLLFSGLTPRVADMGSVRAAIAALPGRTGFALARLADGAPQMLLADHGDTPLAIGSAFKLVILAELVRAVNAGERRWGDMVTLDGGPLPGGQYMNVPAGTKVTLRELAQKMISISDNSATDILLKHLGRDRVEAMLAVVGIADPKGMTPFPGTLEIFKLKGVPGLADRYLALDPAGRRQFLDGEVARTPIAAISPTLFRDGKPVRIEQLEWFATPTDLIRVMDWLRRNSAAGPGAEVRAILGLNPGIPQPAAAKWKWAGYKGGSEPGVMHMTLLLEGKDGSWYALSSSWNNPAAPVEDVRFAGLVGRAAELAAPQP</sequence>
<dbReference type="Proteomes" id="UP001427805">
    <property type="component" value="Unassembled WGS sequence"/>
</dbReference>
<evidence type="ECO:0000313" key="4">
    <source>
        <dbReference type="EMBL" id="MEN3749382.1"/>
    </source>
</evidence>
<evidence type="ECO:0000256" key="1">
    <source>
        <dbReference type="ARBA" id="ARBA00001526"/>
    </source>
</evidence>
<keyword evidence="2" id="KW-0732">Signal</keyword>
<evidence type="ECO:0000313" key="5">
    <source>
        <dbReference type="Proteomes" id="UP001427805"/>
    </source>
</evidence>
<dbReference type="SUPFAM" id="SSF56601">
    <property type="entry name" value="beta-lactamase/transpeptidase-like"/>
    <property type="match status" value="1"/>
</dbReference>
<proteinExistence type="predicted"/>
<reference evidence="4 5" key="1">
    <citation type="submission" date="2024-05" db="EMBL/GenBank/DDBJ databases">
        <title>Sphingomonas sp. HF-S3 16S ribosomal RNA gene Genome sequencing and assembly.</title>
        <authorList>
            <person name="Lee H."/>
        </authorList>
    </citation>
    <scope>NUCLEOTIDE SEQUENCE [LARGE SCALE GENOMIC DNA]</scope>
    <source>
        <strain evidence="4 5">HF-S3</strain>
    </source>
</reference>
<dbReference type="PANTHER" id="PTHR35333:SF5">
    <property type="entry name" value="CONSERVED LIPOPROTEIN LPQF-RELATED"/>
    <property type="match status" value="1"/>
</dbReference>
<dbReference type="InterPro" id="IPR000871">
    <property type="entry name" value="Beta-lactam_class-A"/>
</dbReference>
<name>A0ABV0BGA9_9SPHN</name>
<dbReference type="GO" id="GO:0016787">
    <property type="term" value="F:hydrolase activity"/>
    <property type="evidence" value="ECO:0007669"/>
    <property type="project" value="UniProtKB-KW"/>
</dbReference>
<dbReference type="EMBL" id="JBDIZK010000013">
    <property type="protein sequence ID" value="MEN3749382.1"/>
    <property type="molecule type" value="Genomic_DNA"/>
</dbReference>
<keyword evidence="5" id="KW-1185">Reference proteome</keyword>
<protein>
    <submittedName>
        <fullName evidence="4">Serine hydrolase</fullName>
    </submittedName>
</protein>
<comment type="catalytic activity">
    <reaction evidence="1">
        <text>a beta-lactam + H2O = a substituted beta-amino acid</text>
        <dbReference type="Rhea" id="RHEA:20401"/>
        <dbReference type="ChEBI" id="CHEBI:15377"/>
        <dbReference type="ChEBI" id="CHEBI:35627"/>
        <dbReference type="ChEBI" id="CHEBI:140347"/>
        <dbReference type="EC" id="3.5.2.6"/>
    </reaction>
</comment>
<dbReference type="InterPro" id="IPR045155">
    <property type="entry name" value="Beta-lactam_cat"/>
</dbReference>
<dbReference type="RefSeq" id="WP_346248421.1">
    <property type="nucleotide sequence ID" value="NZ_JBDIZK010000013.1"/>
</dbReference>
<accession>A0ABV0BGA9</accession>
<evidence type="ECO:0000259" key="3">
    <source>
        <dbReference type="Pfam" id="PF13354"/>
    </source>
</evidence>
<comment type="caution">
    <text evidence="4">The sequence shown here is derived from an EMBL/GenBank/DDBJ whole genome shotgun (WGS) entry which is preliminary data.</text>
</comment>
<organism evidence="4 5">
    <name type="scientific">Sphingomonas rustica</name>
    <dbReference type="NCBI Taxonomy" id="3103142"/>
    <lineage>
        <taxon>Bacteria</taxon>
        <taxon>Pseudomonadati</taxon>
        <taxon>Pseudomonadota</taxon>
        <taxon>Alphaproteobacteria</taxon>
        <taxon>Sphingomonadales</taxon>
        <taxon>Sphingomonadaceae</taxon>
        <taxon>Sphingomonas</taxon>
    </lineage>
</organism>
<dbReference type="PANTHER" id="PTHR35333">
    <property type="entry name" value="BETA-LACTAMASE"/>
    <property type="match status" value="1"/>
</dbReference>
<keyword evidence="4" id="KW-0378">Hydrolase</keyword>
<feature type="domain" description="Beta-lactamase class A catalytic" evidence="3">
    <location>
        <begin position="171"/>
        <end position="268"/>
    </location>
</feature>